<dbReference type="PROSITE" id="PS50222">
    <property type="entry name" value="EF_HAND_2"/>
    <property type="match status" value="1"/>
</dbReference>
<feature type="transmembrane region" description="Helical" evidence="2">
    <location>
        <begin position="130"/>
        <end position="150"/>
    </location>
</feature>
<keyword evidence="2" id="KW-0812">Transmembrane</keyword>
<evidence type="ECO:0000313" key="4">
    <source>
        <dbReference type="EMBL" id="ETI35568.1"/>
    </source>
</evidence>
<feature type="transmembrane region" description="Helical" evidence="2">
    <location>
        <begin position="92"/>
        <end position="110"/>
    </location>
</feature>
<evidence type="ECO:0000313" key="5">
    <source>
        <dbReference type="Proteomes" id="UP000018721"/>
    </source>
</evidence>
<dbReference type="AlphaFoldDB" id="V9EAK8"/>
<dbReference type="Gene3D" id="1.10.238.10">
    <property type="entry name" value="EF-hand"/>
    <property type="match status" value="1"/>
</dbReference>
<comment type="caution">
    <text evidence="4">The sequence shown here is derived from an EMBL/GenBank/DDBJ whole genome shotgun (WGS) entry which is preliminary data.</text>
</comment>
<protein>
    <recommendedName>
        <fullName evidence="3">EF-hand domain-containing protein</fullName>
    </recommendedName>
</protein>
<dbReference type="EMBL" id="ANIZ01003109">
    <property type="protein sequence ID" value="ETI35568.1"/>
    <property type="molecule type" value="Genomic_DNA"/>
</dbReference>
<feature type="coiled-coil region" evidence="1">
    <location>
        <begin position="482"/>
        <end position="509"/>
    </location>
</feature>
<dbReference type="eggNOG" id="ENOG502R9CU">
    <property type="taxonomic scope" value="Eukaryota"/>
</dbReference>
<dbReference type="SUPFAM" id="SSF47473">
    <property type="entry name" value="EF-hand"/>
    <property type="match status" value="1"/>
</dbReference>
<dbReference type="GO" id="GO:0005509">
    <property type="term" value="F:calcium ion binding"/>
    <property type="evidence" value="ECO:0007669"/>
    <property type="project" value="InterPro"/>
</dbReference>
<name>V9EAK8_PHYNI</name>
<gene>
    <name evidence="4" type="ORF">F443_18105</name>
</gene>
<dbReference type="InterPro" id="IPR002048">
    <property type="entry name" value="EF_hand_dom"/>
</dbReference>
<feature type="transmembrane region" description="Helical" evidence="2">
    <location>
        <begin position="422"/>
        <end position="442"/>
    </location>
</feature>
<keyword evidence="1" id="KW-0175">Coiled coil</keyword>
<reference evidence="4 5" key="1">
    <citation type="submission" date="2013-11" db="EMBL/GenBank/DDBJ databases">
        <title>The Genome Sequence of Phytophthora parasitica P1569.</title>
        <authorList>
            <consortium name="The Broad Institute Genomics Platform"/>
            <person name="Russ C."/>
            <person name="Tyler B."/>
            <person name="Panabieres F."/>
            <person name="Shan W."/>
            <person name="Tripathy S."/>
            <person name="Grunwald N."/>
            <person name="Machado M."/>
            <person name="Johnson C.S."/>
            <person name="Arredondo F."/>
            <person name="Hong C."/>
            <person name="Coffey M."/>
            <person name="Young S.K."/>
            <person name="Zeng Q."/>
            <person name="Gargeya S."/>
            <person name="Fitzgerald M."/>
            <person name="Abouelleil A."/>
            <person name="Alvarado L."/>
            <person name="Chapman S.B."/>
            <person name="Gainer-Dewar J."/>
            <person name="Goldberg J."/>
            <person name="Griggs A."/>
            <person name="Gujja S."/>
            <person name="Hansen M."/>
            <person name="Howarth C."/>
            <person name="Imamovic A."/>
            <person name="Ireland A."/>
            <person name="Larimer J."/>
            <person name="McCowan C."/>
            <person name="Murphy C."/>
            <person name="Pearson M."/>
            <person name="Poon T.W."/>
            <person name="Priest M."/>
            <person name="Roberts A."/>
            <person name="Saif S."/>
            <person name="Shea T."/>
            <person name="Sykes S."/>
            <person name="Wortman J."/>
            <person name="Nusbaum C."/>
            <person name="Birren B."/>
        </authorList>
    </citation>
    <scope>NUCLEOTIDE SEQUENCE [LARGE SCALE GENOMIC DNA]</scope>
    <source>
        <strain evidence="4 5">P1569</strain>
    </source>
</reference>
<dbReference type="HOGENOM" id="CLU_017021_1_0_1"/>
<accession>V9EAK8</accession>
<dbReference type="InterPro" id="IPR011992">
    <property type="entry name" value="EF-hand-dom_pair"/>
</dbReference>
<feature type="domain" description="EF-hand" evidence="3">
    <location>
        <begin position="494"/>
        <end position="529"/>
    </location>
</feature>
<sequence length="679" mass="77579">MHLDTSEMILMISQRGYYSFILPLDKPPRVHFTKSAMEDESLFQVGESVEFWRVLLHLSVLAFCLVVFGKALHGLEHQFPPSDKHQHMIKKVYRELMTLGLISFGIKILDEIPGFVSESKSMLAFEVADLAIFFLTLALILQSTVISLLLRNQNDRAERAELITTQDLVNSANNSKNSELERPSFFGTLFCCGRSAKQRSIDKELIELRLLRRLFLRRFGLPQLFPFSKYLRHAQATQISDMIEVEPSMWVALLGVAWAICGVLKLLEILDTAIPERQELVEAFFMIAWILLVLHVMVLLYLRSCVHYLLRIATDHDKNTLSSDLNTIAEEETKARQNEDADKALEIMSSIQEQHEEFEYQRRNISEKQIDGVAPDSPKIDIRFFSYKAWHVAVILLLVLNGFLITLFVQCVLYDLEEIYENFGTLAVVLVSLPLALNTCVFQRHIFYDFVIVSSTVRIDSHTLSDVVENFREIVQLRSEFATSLHQHMMQHELTIEDLQEELKARDATGTGYIEVDDLRSVLAKFGFRLTRYRFNSVVKLLFELQETMVSYAQVVRLVVMAQSENLVETLPVTQHPAHPLLRPSVMVYDHEGQPSMLSQSNYNLYASTRQLPMLAESSVGAEPKPDDFVKSAVSSFALHPISQRGVNPNTQSAIVRPSVSSQALHDMFNLHGLPDARW</sequence>
<keyword evidence="5" id="KW-1185">Reference proteome</keyword>
<proteinExistence type="predicted"/>
<evidence type="ECO:0000259" key="3">
    <source>
        <dbReference type="PROSITE" id="PS50222"/>
    </source>
</evidence>
<organism evidence="4 5">
    <name type="scientific">Phytophthora nicotianae P1569</name>
    <dbReference type="NCBI Taxonomy" id="1317065"/>
    <lineage>
        <taxon>Eukaryota</taxon>
        <taxon>Sar</taxon>
        <taxon>Stramenopiles</taxon>
        <taxon>Oomycota</taxon>
        <taxon>Peronosporomycetes</taxon>
        <taxon>Peronosporales</taxon>
        <taxon>Peronosporaceae</taxon>
        <taxon>Phytophthora</taxon>
    </lineage>
</organism>
<evidence type="ECO:0000256" key="2">
    <source>
        <dbReference type="SAM" id="Phobius"/>
    </source>
</evidence>
<dbReference type="Proteomes" id="UP000018721">
    <property type="component" value="Unassembled WGS sequence"/>
</dbReference>
<evidence type="ECO:0000256" key="1">
    <source>
        <dbReference type="SAM" id="Coils"/>
    </source>
</evidence>
<feature type="transmembrane region" description="Helical" evidence="2">
    <location>
        <begin position="51"/>
        <end position="72"/>
    </location>
</feature>
<keyword evidence="2" id="KW-1133">Transmembrane helix</keyword>
<feature type="transmembrane region" description="Helical" evidence="2">
    <location>
        <begin position="283"/>
        <end position="302"/>
    </location>
</feature>
<feature type="transmembrane region" description="Helical" evidence="2">
    <location>
        <begin position="249"/>
        <end position="267"/>
    </location>
</feature>
<feature type="transmembrane region" description="Helical" evidence="2">
    <location>
        <begin position="389"/>
        <end position="410"/>
    </location>
</feature>
<dbReference type="OrthoDB" id="68481at2759"/>
<keyword evidence="2" id="KW-0472">Membrane</keyword>